<name>A0A2N5IQG8_9BIFI</name>
<evidence type="ECO:0000313" key="2">
    <source>
        <dbReference type="Proteomes" id="UP000234855"/>
    </source>
</evidence>
<sequence>MPTGFLVTRMKHPNEDDASVLHVLPTLWDLRSTEAWVRFRNTLTDTWATNHIVKFTWLAWW</sequence>
<dbReference type="EMBL" id="NMWV01000025">
    <property type="protein sequence ID" value="PLS24201.1"/>
    <property type="molecule type" value="Genomic_DNA"/>
</dbReference>
<accession>A0A2N5IQG8</accession>
<proteinExistence type="predicted"/>
<dbReference type="AlphaFoldDB" id="A0A2N5IQG8"/>
<gene>
    <name evidence="1" type="ORF">Tam1G_1778</name>
</gene>
<organism evidence="1 2">
    <name type="scientific">Bifidobacterium imperatoris</name>
    <dbReference type="NCBI Taxonomy" id="2020965"/>
    <lineage>
        <taxon>Bacteria</taxon>
        <taxon>Bacillati</taxon>
        <taxon>Actinomycetota</taxon>
        <taxon>Actinomycetes</taxon>
        <taxon>Bifidobacteriales</taxon>
        <taxon>Bifidobacteriaceae</taxon>
        <taxon>Bifidobacterium</taxon>
    </lineage>
</organism>
<dbReference type="Proteomes" id="UP000234855">
    <property type="component" value="Unassembled WGS sequence"/>
</dbReference>
<evidence type="ECO:0000313" key="1">
    <source>
        <dbReference type="EMBL" id="PLS24201.1"/>
    </source>
</evidence>
<comment type="caution">
    <text evidence="1">The sequence shown here is derived from an EMBL/GenBank/DDBJ whole genome shotgun (WGS) entry which is preliminary data.</text>
</comment>
<reference evidence="1 2" key="1">
    <citation type="submission" date="2017-07" db="EMBL/GenBank/DDBJ databases">
        <title>Bifidobacterium novel species.</title>
        <authorList>
            <person name="Lugli G.A."/>
            <person name="Milani C."/>
            <person name="Duranti S."/>
            <person name="Mangifesta M."/>
        </authorList>
    </citation>
    <scope>NUCLEOTIDE SEQUENCE [LARGE SCALE GENOMIC DNA]</scope>
    <source>
        <strain evidence="1 2">45</strain>
    </source>
</reference>
<protein>
    <submittedName>
        <fullName evidence="1">Uncharacterized protein</fullName>
    </submittedName>
</protein>